<dbReference type="AlphaFoldDB" id="A0A4C1YEE8"/>
<dbReference type="Pfam" id="PF01359">
    <property type="entry name" value="Transposase_1"/>
    <property type="match status" value="1"/>
</dbReference>
<keyword evidence="3" id="KW-1185">Reference proteome</keyword>
<dbReference type="InterPro" id="IPR036397">
    <property type="entry name" value="RNaseH_sf"/>
</dbReference>
<feature type="region of interest" description="Disordered" evidence="1">
    <location>
        <begin position="231"/>
        <end position="253"/>
    </location>
</feature>
<accession>A0A4C1YEE8</accession>
<evidence type="ECO:0000313" key="3">
    <source>
        <dbReference type="Proteomes" id="UP000299102"/>
    </source>
</evidence>
<dbReference type="EMBL" id="BGZK01001207">
    <property type="protein sequence ID" value="GBP74408.1"/>
    <property type="molecule type" value="Genomic_DNA"/>
</dbReference>
<dbReference type="Gene3D" id="3.30.420.10">
    <property type="entry name" value="Ribonuclease H-like superfamily/Ribonuclease H"/>
    <property type="match status" value="1"/>
</dbReference>
<dbReference type="InterPro" id="IPR001888">
    <property type="entry name" value="Transposase_1"/>
</dbReference>
<dbReference type="PANTHER" id="PTHR46060">
    <property type="entry name" value="MARINER MOS1 TRANSPOSASE-LIKE PROTEIN"/>
    <property type="match status" value="1"/>
</dbReference>
<keyword evidence="2" id="KW-0489">Methyltransferase</keyword>
<dbReference type="STRING" id="151549.A0A4C1YEE8"/>
<sequence>MLYSDESSVKERKSVLGVSPQLPNICSVQNWFKHFQSDNFDVKHELRSGRPVTDKVDAILEKAEQDVVEELGIDHKIDLTRFKKGIIHYELLAPGKTISSNLYCQQLMRLKQEVEKKRSKLINREGVIFHYDNVRPHTSLAPQQILREFDWKMLMHPPYSPNLASTDFHLYKYRQNSGGDFRPALTVAAYNVAYIYTVVGKFLSPRDVSLHMTQGTQRTLLSTCRVVIDNSNGSKGDDDESGARAVRRGRRGRVRHLIGPTRLSNKP</sequence>
<dbReference type="InterPro" id="IPR052709">
    <property type="entry name" value="Transposase-MT_Hybrid"/>
</dbReference>
<dbReference type="GO" id="GO:0003676">
    <property type="term" value="F:nucleic acid binding"/>
    <property type="evidence" value="ECO:0007669"/>
    <property type="project" value="InterPro"/>
</dbReference>
<name>A0A4C1YEE8_EUMVA</name>
<dbReference type="GO" id="GO:0008168">
    <property type="term" value="F:methyltransferase activity"/>
    <property type="evidence" value="ECO:0007669"/>
    <property type="project" value="UniProtKB-KW"/>
</dbReference>
<evidence type="ECO:0000256" key="1">
    <source>
        <dbReference type="SAM" id="MobiDB-lite"/>
    </source>
</evidence>
<gene>
    <name evidence="2" type="primary">SETMAR</name>
    <name evidence="2" type="ORF">EVAR_60558_1</name>
</gene>
<dbReference type="OrthoDB" id="616263at2759"/>
<proteinExistence type="predicted"/>
<keyword evidence="2" id="KW-0808">Transferase</keyword>
<dbReference type="GO" id="GO:0032259">
    <property type="term" value="P:methylation"/>
    <property type="evidence" value="ECO:0007669"/>
    <property type="project" value="UniProtKB-KW"/>
</dbReference>
<evidence type="ECO:0000313" key="2">
    <source>
        <dbReference type="EMBL" id="GBP74408.1"/>
    </source>
</evidence>
<reference evidence="2 3" key="1">
    <citation type="journal article" date="2019" name="Commun. Biol.">
        <title>The bagworm genome reveals a unique fibroin gene that provides high tensile strength.</title>
        <authorList>
            <person name="Kono N."/>
            <person name="Nakamura H."/>
            <person name="Ohtoshi R."/>
            <person name="Tomita M."/>
            <person name="Numata K."/>
            <person name="Arakawa K."/>
        </authorList>
    </citation>
    <scope>NUCLEOTIDE SEQUENCE [LARGE SCALE GENOMIC DNA]</scope>
</reference>
<dbReference type="PANTHER" id="PTHR46060:SF2">
    <property type="entry name" value="HISTONE-LYSINE N-METHYLTRANSFERASE SETMAR"/>
    <property type="match status" value="1"/>
</dbReference>
<comment type="caution">
    <text evidence="2">The sequence shown here is derived from an EMBL/GenBank/DDBJ whole genome shotgun (WGS) entry which is preliminary data.</text>
</comment>
<protein>
    <submittedName>
        <fullName evidence="2">Histone-lysine N-methyltransferase SETMAR</fullName>
    </submittedName>
</protein>
<organism evidence="2 3">
    <name type="scientific">Eumeta variegata</name>
    <name type="common">Bagworm moth</name>
    <name type="synonym">Eumeta japonica</name>
    <dbReference type="NCBI Taxonomy" id="151549"/>
    <lineage>
        <taxon>Eukaryota</taxon>
        <taxon>Metazoa</taxon>
        <taxon>Ecdysozoa</taxon>
        <taxon>Arthropoda</taxon>
        <taxon>Hexapoda</taxon>
        <taxon>Insecta</taxon>
        <taxon>Pterygota</taxon>
        <taxon>Neoptera</taxon>
        <taxon>Endopterygota</taxon>
        <taxon>Lepidoptera</taxon>
        <taxon>Glossata</taxon>
        <taxon>Ditrysia</taxon>
        <taxon>Tineoidea</taxon>
        <taxon>Psychidae</taxon>
        <taxon>Oiketicinae</taxon>
        <taxon>Eumeta</taxon>
    </lineage>
</organism>
<dbReference type="Proteomes" id="UP000299102">
    <property type="component" value="Unassembled WGS sequence"/>
</dbReference>